<feature type="compositionally biased region" description="Polar residues" evidence="4">
    <location>
        <begin position="326"/>
        <end position="338"/>
    </location>
</feature>
<proteinExistence type="predicted"/>
<evidence type="ECO:0000256" key="2">
    <source>
        <dbReference type="ARBA" id="ARBA00023242"/>
    </source>
</evidence>
<evidence type="ECO:0000313" key="6">
    <source>
        <dbReference type="EMBL" id="KAF7491778.1"/>
    </source>
</evidence>
<dbReference type="InterPro" id="IPR047514">
    <property type="entry name" value="FH_FOXL1"/>
</dbReference>
<dbReference type="PRINTS" id="PR00053">
    <property type="entry name" value="FORKHEAD"/>
</dbReference>
<dbReference type="GO" id="GO:0030154">
    <property type="term" value="P:cell differentiation"/>
    <property type="evidence" value="ECO:0007669"/>
    <property type="project" value="TreeGrafter"/>
</dbReference>
<feature type="compositionally biased region" description="Polar residues" evidence="4">
    <location>
        <begin position="1"/>
        <end position="13"/>
    </location>
</feature>
<dbReference type="PROSITE" id="PS50039">
    <property type="entry name" value="FORK_HEAD_3"/>
    <property type="match status" value="1"/>
</dbReference>
<organism evidence="6">
    <name type="scientific">Sarcoptes scabiei</name>
    <name type="common">Itch mite</name>
    <name type="synonym">Acarus scabiei</name>
    <dbReference type="NCBI Taxonomy" id="52283"/>
    <lineage>
        <taxon>Eukaryota</taxon>
        <taxon>Metazoa</taxon>
        <taxon>Ecdysozoa</taxon>
        <taxon>Arthropoda</taxon>
        <taxon>Chelicerata</taxon>
        <taxon>Arachnida</taxon>
        <taxon>Acari</taxon>
        <taxon>Acariformes</taxon>
        <taxon>Sarcoptiformes</taxon>
        <taxon>Astigmata</taxon>
        <taxon>Psoroptidia</taxon>
        <taxon>Sarcoptoidea</taxon>
        <taxon>Sarcoptidae</taxon>
        <taxon>Sarcoptinae</taxon>
        <taxon>Sarcoptes</taxon>
    </lineage>
</organism>
<dbReference type="SUPFAM" id="SSF46785">
    <property type="entry name" value="Winged helix' DNA-binding domain"/>
    <property type="match status" value="1"/>
</dbReference>
<keyword evidence="8" id="KW-1185">Reference proteome</keyword>
<dbReference type="PROSITE" id="PS00658">
    <property type="entry name" value="FORK_HEAD_2"/>
    <property type="match status" value="1"/>
</dbReference>
<protein>
    <submittedName>
        <fullName evidence="6">Forkhead box protein L1</fullName>
    </submittedName>
</protein>
<evidence type="ECO:0000256" key="1">
    <source>
        <dbReference type="ARBA" id="ARBA00023125"/>
    </source>
</evidence>
<comment type="subcellular location">
    <subcellularLocation>
        <location evidence="3">Nucleus</location>
    </subcellularLocation>
</comment>
<dbReference type="GO" id="GO:0005634">
    <property type="term" value="C:nucleus"/>
    <property type="evidence" value="ECO:0007669"/>
    <property type="project" value="UniProtKB-SubCell"/>
</dbReference>
<dbReference type="InterPro" id="IPR018122">
    <property type="entry name" value="TF_fork_head_CS_1"/>
</dbReference>
<dbReference type="SMART" id="SM00339">
    <property type="entry name" value="FH"/>
    <property type="match status" value="1"/>
</dbReference>
<dbReference type="FunFam" id="1.10.10.10:FF:001472">
    <property type="entry name" value="Forkhead domain protein 1"/>
    <property type="match status" value="1"/>
</dbReference>
<dbReference type="Pfam" id="PF00250">
    <property type="entry name" value="Forkhead"/>
    <property type="match status" value="1"/>
</dbReference>
<evidence type="ECO:0000259" key="5">
    <source>
        <dbReference type="PROSITE" id="PS50039"/>
    </source>
</evidence>
<feature type="compositionally biased region" description="Polar residues" evidence="4">
    <location>
        <begin position="503"/>
        <end position="514"/>
    </location>
</feature>
<evidence type="ECO:0000313" key="8">
    <source>
        <dbReference type="Proteomes" id="UP000070412"/>
    </source>
</evidence>
<feature type="compositionally biased region" description="Low complexity" evidence="4">
    <location>
        <begin position="14"/>
        <end position="25"/>
    </location>
</feature>
<dbReference type="GO" id="GO:0000978">
    <property type="term" value="F:RNA polymerase II cis-regulatory region sequence-specific DNA binding"/>
    <property type="evidence" value="ECO:0007669"/>
    <property type="project" value="TreeGrafter"/>
</dbReference>
<dbReference type="PROSITE" id="PS00657">
    <property type="entry name" value="FORK_HEAD_1"/>
    <property type="match status" value="1"/>
</dbReference>
<dbReference type="InterPro" id="IPR001766">
    <property type="entry name" value="Fork_head_dom"/>
</dbReference>
<dbReference type="EnsemblMetazoa" id="SSS_8578s_mrna">
    <property type="protein sequence ID" value="KAF7491778.1"/>
    <property type="gene ID" value="SSS_8578"/>
</dbReference>
<feature type="region of interest" description="Disordered" evidence="4">
    <location>
        <begin position="492"/>
        <end position="521"/>
    </location>
</feature>
<dbReference type="InterPro" id="IPR050211">
    <property type="entry name" value="FOX_domain-containing"/>
</dbReference>
<dbReference type="CDD" id="cd20027">
    <property type="entry name" value="FH_FOXL1"/>
    <property type="match status" value="1"/>
</dbReference>
<dbReference type="EMBL" id="WVUK01000058">
    <property type="protein sequence ID" value="KAF7491778.1"/>
    <property type="molecule type" value="Genomic_DNA"/>
</dbReference>
<dbReference type="InterPro" id="IPR030456">
    <property type="entry name" value="TF_fork_head_CS_2"/>
</dbReference>
<evidence type="ECO:0000256" key="4">
    <source>
        <dbReference type="SAM" id="MobiDB-lite"/>
    </source>
</evidence>
<evidence type="ECO:0000313" key="7">
    <source>
        <dbReference type="EnsemblMetazoa" id="KAF7491778.1"/>
    </source>
</evidence>
<keyword evidence="1 3" id="KW-0238">DNA-binding</keyword>
<dbReference type="PANTHER" id="PTHR11829">
    <property type="entry name" value="FORKHEAD BOX PROTEIN"/>
    <property type="match status" value="1"/>
</dbReference>
<feature type="region of interest" description="Disordered" evidence="4">
    <location>
        <begin position="1"/>
        <end position="25"/>
    </location>
</feature>
<dbReference type="OrthoDB" id="5954824at2759"/>
<dbReference type="Proteomes" id="UP000070412">
    <property type="component" value="Unassembled WGS sequence"/>
</dbReference>
<dbReference type="AlphaFoldDB" id="A0A834R8C1"/>
<keyword evidence="2 3" id="KW-0539">Nucleus</keyword>
<dbReference type="InterPro" id="IPR036388">
    <property type="entry name" value="WH-like_DNA-bd_sf"/>
</dbReference>
<feature type="region of interest" description="Disordered" evidence="4">
    <location>
        <begin position="313"/>
        <end position="348"/>
    </location>
</feature>
<accession>A0A834R8C1</accession>
<dbReference type="GO" id="GO:0000981">
    <property type="term" value="F:DNA-binding transcription factor activity, RNA polymerase II-specific"/>
    <property type="evidence" value="ECO:0007669"/>
    <property type="project" value="TreeGrafter"/>
</dbReference>
<dbReference type="Gene3D" id="1.10.10.10">
    <property type="entry name" value="Winged helix-like DNA-binding domain superfamily/Winged helix DNA-binding domain"/>
    <property type="match status" value="1"/>
</dbReference>
<dbReference type="GO" id="GO:0009653">
    <property type="term" value="P:anatomical structure morphogenesis"/>
    <property type="evidence" value="ECO:0007669"/>
    <property type="project" value="TreeGrafter"/>
</dbReference>
<dbReference type="InterPro" id="IPR036390">
    <property type="entry name" value="WH_DNA-bd_sf"/>
</dbReference>
<name>A0A834R8C1_SARSC</name>
<feature type="domain" description="Fork-head" evidence="5">
    <location>
        <begin position="405"/>
        <end position="499"/>
    </location>
</feature>
<reference evidence="7" key="3">
    <citation type="submission" date="2022-06" db="UniProtKB">
        <authorList>
            <consortium name="EnsemblMetazoa"/>
        </authorList>
    </citation>
    <scope>IDENTIFICATION</scope>
</reference>
<gene>
    <name evidence="6" type="ORF">SSS_8578</name>
</gene>
<feature type="DNA-binding region" description="Fork-head" evidence="3">
    <location>
        <begin position="405"/>
        <end position="499"/>
    </location>
</feature>
<sequence length="671" mass="76867">MTASSSINFNNDKQQQQQQQTSSMQSLQLLQHPSMNSIKNFETKLSAKHLMFQENRSEIAQMNLFFQQQQQQQHQHQLYRPSGYDCLDFEKNILHNYHLDHGEFVSLVDDPNESKLLLDCLQSIVSRRKMSSFCSFNSDDNDQLPTMSKTSMMMMLMMMMEKNFESNDRLAKADDLLRYLHSNPSIFKDHHDQFSKELTMQTLSRILFNQNDLISLSNSGSSLGSTNPNPATENLFSVLNNPKPKLSNFVNNQYLSRTLPLNYSFNNHNNNNHGWDDLENVASSKCEMIENQKLFSAIDLTKKLFKSSYGDIDNQPIKTLKRPRNSLDSSPFESNPNHNPHKQKRLRSFSPTFLKSSSSLKTASFSSSSSSLSSASSSLSASDSKLIDSIGSKQQRLQQNQTNQKPPFSYIALITMAIRSVPEQKITLNGIYQYILDNFPYYHENKQGWQNSIRHNLSLNDCFVKIVREKGKPGKGNFWTLDPKFNNMFENGNFRRRKRRNMNTKVSSSQNSRETLTNSSSSTLSSSQYLIDENNLNSFSVQSNDCQKNQIENSRSRNSYVIKSGRFLCDSPNISNASNEIMPTNFMPFYASQSLFQTTQESEHRSAISGELLKQSNLCSNDLISSSLGSHPVDSLDDKMDYHNHYIDMKTSSNETIDLRIETKKIKDQLN</sequence>
<dbReference type="PANTHER" id="PTHR11829:SF343">
    <property type="entry name" value="FORK-HEAD DOMAIN-CONTAINING PROTEIN"/>
    <property type="match status" value="1"/>
</dbReference>
<reference evidence="6" key="2">
    <citation type="submission" date="2020-01" db="EMBL/GenBank/DDBJ databases">
        <authorList>
            <person name="Korhonen P.K.K."/>
            <person name="Guangxu M.G."/>
            <person name="Wang T.W."/>
            <person name="Stroehlein A.J.S."/>
            <person name="Young N.D."/>
            <person name="Ang C.-S.A."/>
            <person name="Fernando D.W.F."/>
            <person name="Lu H.L."/>
            <person name="Taylor S.T."/>
            <person name="Ehtesham M.E.M."/>
            <person name="Najaraj S.H.N."/>
            <person name="Harsha G.H.G."/>
            <person name="Madugundu A.M."/>
            <person name="Renuse S.R."/>
            <person name="Holt D.H."/>
            <person name="Pandey A.P."/>
            <person name="Papenfuss A.P."/>
            <person name="Gasser R.B.G."/>
            <person name="Fischer K.F."/>
        </authorList>
    </citation>
    <scope>NUCLEOTIDE SEQUENCE</scope>
    <source>
        <strain evidence="6">SSS_KF_BRIS2020</strain>
    </source>
</reference>
<reference evidence="8" key="1">
    <citation type="journal article" date="2020" name="PLoS Negl. Trop. Dis.">
        <title>High-quality nuclear genome for Sarcoptes scabiei-A critical resource for a neglected parasite.</title>
        <authorList>
            <person name="Korhonen P.K."/>
            <person name="Gasser R.B."/>
            <person name="Ma G."/>
            <person name="Wang T."/>
            <person name="Stroehlein A.J."/>
            <person name="Young N.D."/>
            <person name="Ang C.S."/>
            <person name="Fernando D.D."/>
            <person name="Lu H.C."/>
            <person name="Taylor S."/>
            <person name="Reynolds S.L."/>
            <person name="Mofiz E."/>
            <person name="Najaraj S.H."/>
            <person name="Gowda H."/>
            <person name="Madugundu A."/>
            <person name="Renuse S."/>
            <person name="Holt D."/>
            <person name="Pandey A."/>
            <person name="Papenfuss A.T."/>
            <person name="Fischer K."/>
        </authorList>
    </citation>
    <scope>NUCLEOTIDE SEQUENCE [LARGE SCALE GENOMIC DNA]</scope>
</reference>
<evidence type="ECO:0000256" key="3">
    <source>
        <dbReference type="PROSITE-ProRule" id="PRU00089"/>
    </source>
</evidence>